<proteinExistence type="predicted"/>
<gene>
    <name evidence="1" type="ORF">J6I90_09965</name>
</gene>
<dbReference type="Proteomes" id="UP001169492">
    <property type="component" value="Unassembled WGS sequence"/>
</dbReference>
<sequence>MTYTSTIAKYDDDNDFIAIDDALLAELDLKAGDEVTVTLKTSSESEPEPELIVSKITDDGCR</sequence>
<dbReference type="AlphaFoldDB" id="A0AAW7R378"/>
<comment type="caution">
    <text evidence="1">The sequence shown here is derived from an EMBL/GenBank/DDBJ whole genome shotgun (WGS) entry which is preliminary data.</text>
</comment>
<evidence type="ECO:0000313" key="1">
    <source>
        <dbReference type="EMBL" id="MDN7125206.1"/>
    </source>
</evidence>
<accession>A0AAW7R378</accession>
<reference evidence="1 2" key="1">
    <citation type="submission" date="2021-03" db="EMBL/GenBank/DDBJ databases">
        <title>Pseudidiomarina terrestris, a new bacterium isolated from saline soil.</title>
        <authorList>
            <person name="Galisteo C."/>
            <person name="De La Haba R."/>
            <person name="Sanchez-Porro C."/>
            <person name="Ventosa A."/>
        </authorList>
    </citation>
    <scope>NUCLEOTIDE SEQUENCE [LARGE SCALE GENOMIC DNA]</scope>
    <source>
        <strain evidence="1 2">1APP75-32.1</strain>
    </source>
</reference>
<dbReference type="RefSeq" id="WP_301774881.1">
    <property type="nucleotide sequence ID" value="NZ_JAGGJB010000005.1"/>
</dbReference>
<dbReference type="EMBL" id="JAGGJB010000005">
    <property type="protein sequence ID" value="MDN7125206.1"/>
    <property type="molecule type" value="Genomic_DNA"/>
</dbReference>
<name>A0AAW7R378_9GAMM</name>
<evidence type="ECO:0000313" key="2">
    <source>
        <dbReference type="Proteomes" id="UP001169492"/>
    </source>
</evidence>
<protein>
    <submittedName>
        <fullName evidence="1">Uncharacterized protein</fullName>
    </submittedName>
</protein>
<organism evidence="1 2">
    <name type="scientific">Pseudidiomarina terrestris</name>
    <dbReference type="NCBI Taxonomy" id="2820060"/>
    <lineage>
        <taxon>Bacteria</taxon>
        <taxon>Pseudomonadati</taxon>
        <taxon>Pseudomonadota</taxon>
        <taxon>Gammaproteobacteria</taxon>
        <taxon>Alteromonadales</taxon>
        <taxon>Idiomarinaceae</taxon>
        <taxon>Pseudidiomarina</taxon>
    </lineage>
</organism>